<evidence type="ECO:0000313" key="6">
    <source>
        <dbReference type="Proteomes" id="UP000306102"/>
    </source>
</evidence>
<dbReference type="GO" id="GO:0016279">
    <property type="term" value="F:protein-lysine N-methyltransferase activity"/>
    <property type="evidence" value="ECO:0007669"/>
    <property type="project" value="TreeGrafter"/>
</dbReference>
<dbReference type="EMBL" id="SDRB02010807">
    <property type="protein sequence ID" value="THG04187.1"/>
    <property type="molecule type" value="Genomic_DNA"/>
</dbReference>
<feature type="region of interest" description="Disordered" evidence="4">
    <location>
        <begin position="530"/>
        <end position="552"/>
    </location>
</feature>
<comment type="caution">
    <text evidence="5">The sequence shown here is derived from an EMBL/GenBank/DDBJ whole genome shotgun (WGS) entry which is preliminary data.</text>
</comment>
<dbReference type="AlphaFoldDB" id="A0A4V3WLC3"/>
<keyword evidence="2" id="KW-0808">Transferase</keyword>
<dbReference type="Gene3D" id="3.90.1420.10">
    <property type="entry name" value="Rubisco LSMT, substrate-binding domain"/>
    <property type="match status" value="1"/>
</dbReference>
<reference evidence="5 6" key="1">
    <citation type="journal article" date="2018" name="Proc. Natl. Acad. Sci. U.S.A.">
        <title>Draft genome sequence of Camellia sinensis var. sinensis provides insights into the evolution of the tea genome and tea quality.</title>
        <authorList>
            <person name="Wei C."/>
            <person name="Yang H."/>
            <person name="Wang S."/>
            <person name="Zhao J."/>
            <person name="Liu C."/>
            <person name="Gao L."/>
            <person name="Xia E."/>
            <person name="Lu Y."/>
            <person name="Tai Y."/>
            <person name="She G."/>
            <person name="Sun J."/>
            <person name="Cao H."/>
            <person name="Tong W."/>
            <person name="Gao Q."/>
            <person name="Li Y."/>
            <person name="Deng W."/>
            <person name="Jiang X."/>
            <person name="Wang W."/>
            <person name="Chen Q."/>
            <person name="Zhang S."/>
            <person name="Li H."/>
            <person name="Wu J."/>
            <person name="Wang P."/>
            <person name="Li P."/>
            <person name="Shi C."/>
            <person name="Zheng F."/>
            <person name="Jian J."/>
            <person name="Huang B."/>
            <person name="Shan D."/>
            <person name="Shi M."/>
            <person name="Fang C."/>
            <person name="Yue Y."/>
            <person name="Li F."/>
            <person name="Li D."/>
            <person name="Wei S."/>
            <person name="Han B."/>
            <person name="Jiang C."/>
            <person name="Yin Y."/>
            <person name="Xia T."/>
            <person name="Zhang Z."/>
            <person name="Bennetzen J.L."/>
            <person name="Zhao S."/>
            <person name="Wan X."/>
        </authorList>
    </citation>
    <scope>NUCLEOTIDE SEQUENCE [LARGE SCALE GENOMIC DNA]</scope>
    <source>
        <strain evidence="6">cv. Shuchazao</strain>
        <tissue evidence="5">Leaf</tissue>
    </source>
</reference>
<dbReference type="STRING" id="542762.A0A4V3WLC3"/>
<dbReference type="PANTHER" id="PTHR13271">
    <property type="entry name" value="UNCHARACTERIZED PUTATIVE METHYLTRANSFERASE"/>
    <property type="match status" value="1"/>
</dbReference>
<dbReference type="InterPro" id="IPR036464">
    <property type="entry name" value="Rubisco_LSMT_subst-bd_sf"/>
</dbReference>
<sequence length="552" mass="62969">MASSILLQQPTHCFFSNFQLLKSCRHGWETIMCDTESSKRIRPIRASTAVETFPSASFPIFESPSQPEDSLASELEPADPDFYKIGYVRSVRAYGIEFKEGPDGFGVYASKDVEPTRRARVIMEIPLELMLTISQKLPWMFFPDIIPIGHPIFDIINSTNPETDWDLRLACLLLFSFDVKGNFWQLYGDFLPSADECTSLLLATEEDLLELQDQNLVSTMREQQRRALEFWEKNWHSAIPLKIKRLACEPERFIWAVSMAQSRCINLQTRIGALVQDSNMLIPYADMLNHSFRPNCFFHWRFKDRMLENPWDVIQFSGNSQIHLDSFLSVFNISGLPEEYYHNSQLSSDGETFVDGAVIAAARTLPTWSDGDMPPIPSAERKAVKELKEECLHMLAEFPTTSEQDQQILDSMPEARRTLEAAINSETNLFSLPKRALVSTIHDYCSNFHVEFVGSDDKKQPLFELDTERMSLGSLKSLLAEAAIKGVTEARARIFGHVLNPTGQRSPHKILRKKLIGEKVAQWRLSKLEMLKRRGKGPPKKGQGKRAAKRNK</sequence>
<dbReference type="Gene3D" id="3.90.1410.10">
    <property type="entry name" value="set domain protein methyltransferase, domain 1"/>
    <property type="match status" value="1"/>
</dbReference>
<gene>
    <name evidence="5" type="ORF">TEA_018827</name>
</gene>
<dbReference type="GO" id="GO:0042793">
    <property type="term" value="P:plastid transcription"/>
    <property type="evidence" value="ECO:0007669"/>
    <property type="project" value="TreeGrafter"/>
</dbReference>
<keyword evidence="1" id="KW-0489">Methyltransferase</keyword>
<dbReference type="SUPFAM" id="SSF81822">
    <property type="entry name" value="RuBisCo LSMT C-terminal, substrate-binding domain"/>
    <property type="match status" value="1"/>
</dbReference>
<name>A0A4V3WLC3_CAMSN</name>
<dbReference type="GO" id="GO:0010027">
    <property type="term" value="P:thylakoid membrane organization"/>
    <property type="evidence" value="ECO:0007669"/>
    <property type="project" value="TreeGrafter"/>
</dbReference>
<dbReference type="InterPro" id="IPR046341">
    <property type="entry name" value="SET_dom_sf"/>
</dbReference>
<dbReference type="Proteomes" id="UP000306102">
    <property type="component" value="Unassembled WGS sequence"/>
</dbReference>
<keyword evidence="3" id="KW-0949">S-adenosyl-L-methionine</keyword>
<evidence type="ECO:0000256" key="2">
    <source>
        <dbReference type="ARBA" id="ARBA00022679"/>
    </source>
</evidence>
<dbReference type="CDD" id="cd10527">
    <property type="entry name" value="SET_LSMT"/>
    <property type="match status" value="1"/>
</dbReference>
<dbReference type="Pfam" id="PF08293">
    <property type="entry name" value="MRP-S33"/>
    <property type="match status" value="1"/>
</dbReference>
<keyword evidence="6" id="KW-1185">Reference proteome</keyword>
<dbReference type="SUPFAM" id="SSF82199">
    <property type="entry name" value="SET domain"/>
    <property type="match status" value="1"/>
</dbReference>
<evidence type="ECO:0000313" key="5">
    <source>
        <dbReference type="EMBL" id="THG04187.1"/>
    </source>
</evidence>
<dbReference type="PANTHER" id="PTHR13271:SF54">
    <property type="entry name" value="PROTEIN PLASTID TRANSCRIPTIONALLY ACTIVE 14"/>
    <property type="match status" value="1"/>
</dbReference>
<evidence type="ECO:0000256" key="3">
    <source>
        <dbReference type="ARBA" id="ARBA00022691"/>
    </source>
</evidence>
<dbReference type="GO" id="GO:0032259">
    <property type="term" value="P:methylation"/>
    <property type="evidence" value="ECO:0007669"/>
    <property type="project" value="UniProtKB-KW"/>
</dbReference>
<proteinExistence type="predicted"/>
<dbReference type="InterPro" id="IPR050600">
    <property type="entry name" value="SETD3_SETD6_MTase"/>
</dbReference>
<dbReference type="GO" id="GO:0009658">
    <property type="term" value="P:chloroplast organization"/>
    <property type="evidence" value="ECO:0007669"/>
    <property type="project" value="TreeGrafter"/>
</dbReference>
<dbReference type="InterPro" id="IPR013219">
    <property type="entry name" value="Ribosomal_mS33"/>
</dbReference>
<protein>
    <submittedName>
        <fullName evidence="5">Uncharacterized protein</fullName>
    </submittedName>
</protein>
<evidence type="ECO:0000256" key="1">
    <source>
        <dbReference type="ARBA" id="ARBA00022603"/>
    </source>
</evidence>
<dbReference type="FunFam" id="3.90.1410.10:FF:000010">
    <property type="entry name" value="Protein PLASTID TRANSCRIPTIONALLY ACTIVE 14"/>
    <property type="match status" value="1"/>
</dbReference>
<dbReference type="GO" id="GO:0009534">
    <property type="term" value="C:chloroplast thylakoid"/>
    <property type="evidence" value="ECO:0007669"/>
    <property type="project" value="TreeGrafter"/>
</dbReference>
<dbReference type="GO" id="GO:0000427">
    <property type="term" value="C:plastid-encoded plastid RNA polymerase complex"/>
    <property type="evidence" value="ECO:0007669"/>
    <property type="project" value="TreeGrafter"/>
</dbReference>
<organism evidence="5 6">
    <name type="scientific">Camellia sinensis var. sinensis</name>
    <name type="common">China tea</name>
    <dbReference type="NCBI Taxonomy" id="542762"/>
    <lineage>
        <taxon>Eukaryota</taxon>
        <taxon>Viridiplantae</taxon>
        <taxon>Streptophyta</taxon>
        <taxon>Embryophyta</taxon>
        <taxon>Tracheophyta</taxon>
        <taxon>Spermatophyta</taxon>
        <taxon>Magnoliopsida</taxon>
        <taxon>eudicotyledons</taxon>
        <taxon>Gunneridae</taxon>
        <taxon>Pentapetalae</taxon>
        <taxon>asterids</taxon>
        <taxon>Ericales</taxon>
        <taxon>Theaceae</taxon>
        <taxon>Camellia</taxon>
    </lineage>
</organism>
<accession>A0A4V3WLC3</accession>
<evidence type="ECO:0000256" key="4">
    <source>
        <dbReference type="SAM" id="MobiDB-lite"/>
    </source>
</evidence>
<feature type="compositionally biased region" description="Basic residues" evidence="4">
    <location>
        <begin position="533"/>
        <end position="552"/>
    </location>
</feature>